<protein>
    <submittedName>
        <fullName evidence="2">Uncharacterized protein</fullName>
    </submittedName>
</protein>
<dbReference type="AlphaFoldDB" id="F4Q5C6"/>
<dbReference type="GeneID" id="14869126"/>
<gene>
    <name evidence="2" type="ORF">DFA_08171</name>
</gene>
<dbReference type="RefSeq" id="XP_004355669.1">
    <property type="nucleotide sequence ID" value="XM_004355616.1"/>
</dbReference>
<keyword evidence="1" id="KW-1133">Transmembrane helix</keyword>
<accession>F4Q5C6</accession>
<dbReference type="EMBL" id="GL883021">
    <property type="protein sequence ID" value="EGG17185.1"/>
    <property type="molecule type" value="Genomic_DNA"/>
</dbReference>
<evidence type="ECO:0000313" key="2">
    <source>
        <dbReference type="EMBL" id="EGG17185.1"/>
    </source>
</evidence>
<evidence type="ECO:0000313" key="3">
    <source>
        <dbReference type="Proteomes" id="UP000007797"/>
    </source>
</evidence>
<sequence>MGLTLAITRNGPKEVVSIPTLRIVLKLVTILFLVRRKQAVGNVLTTLVANESGLHKKRGLMTYNVEQFYKCPLNMVKFDKSKTVNMIKFCYLMNTFTPFNALLQIHTLTTSKWPNLAAP</sequence>
<name>F4Q5C6_CACFS</name>
<keyword evidence="1" id="KW-0472">Membrane</keyword>
<dbReference type="KEGG" id="dfa:DFA_08171"/>
<feature type="transmembrane region" description="Helical" evidence="1">
    <location>
        <begin position="15"/>
        <end position="34"/>
    </location>
</feature>
<reference evidence="3" key="1">
    <citation type="journal article" date="2011" name="Genome Res.">
        <title>Phylogeny-wide analysis of social amoeba genomes highlights ancient origins for complex intercellular communication.</title>
        <authorList>
            <person name="Heidel A.J."/>
            <person name="Lawal H.M."/>
            <person name="Felder M."/>
            <person name="Schilde C."/>
            <person name="Helps N.R."/>
            <person name="Tunggal B."/>
            <person name="Rivero F."/>
            <person name="John U."/>
            <person name="Schleicher M."/>
            <person name="Eichinger L."/>
            <person name="Platzer M."/>
            <person name="Noegel A.A."/>
            <person name="Schaap P."/>
            <person name="Gloeckner G."/>
        </authorList>
    </citation>
    <scope>NUCLEOTIDE SEQUENCE [LARGE SCALE GENOMIC DNA]</scope>
    <source>
        <strain evidence="3">SH3</strain>
    </source>
</reference>
<keyword evidence="1" id="KW-0812">Transmembrane</keyword>
<evidence type="ECO:0000256" key="1">
    <source>
        <dbReference type="SAM" id="Phobius"/>
    </source>
</evidence>
<dbReference type="Proteomes" id="UP000007797">
    <property type="component" value="Unassembled WGS sequence"/>
</dbReference>
<organism evidence="2 3">
    <name type="scientific">Cavenderia fasciculata</name>
    <name type="common">Slime mold</name>
    <name type="synonym">Dictyostelium fasciculatum</name>
    <dbReference type="NCBI Taxonomy" id="261658"/>
    <lineage>
        <taxon>Eukaryota</taxon>
        <taxon>Amoebozoa</taxon>
        <taxon>Evosea</taxon>
        <taxon>Eumycetozoa</taxon>
        <taxon>Dictyostelia</taxon>
        <taxon>Acytosteliales</taxon>
        <taxon>Cavenderiaceae</taxon>
        <taxon>Cavenderia</taxon>
    </lineage>
</organism>
<keyword evidence="3" id="KW-1185">Reference proteome</keyword>
<proteinExistence type="predicted"/>